<dbReference type="InterPro" id="IPR049492">
    <property type="entry name" value="BD-FAE-like_dom"/>
</dbReference>
<name>F0MAJ0_PSEPM</name>
<dbReference type="eggNOG" id="COG0657">
    <property type="taxonomic scope" value="Bacteria"/>
</dbReference>
<dbReference type="InterPro" id="IPR050300">
    <property type="entry name" value="GDXG_lipolytic_enzyme"/>
</dbReference>
<dbReference type="GO" id="GO:0016787">
    <property type="term" value="F:hydrolase activity"/>
    <property type="evidence" value="ECO:0007669"/>
    <property type="project" value="UniProtKB-KW"/>
</dbReference>
<organism evidence="3 4">
    <name type="scientific">Pseudarthrobacter phenanthrenivorans (strain DSM 18606 / JCM 16027 / LMG 23796 / Sphe3)</name>
    <name type="common">Arthrobacter phenanthrenivorans</name>
    <dbReference type="NCBI Taxonomy" id="930171"/>
    <lineage>
        <taxon>Bacteria</taxon>
        <taxon>Bacillati</taxon>
        <taxon>Actinomycetota</taxon>
        <taxon>Actinomycetes</taxon>
        <taxon>Micrococcales</taxon>
        <taxon>Micrococcaceae</taxon>
        <taxon>Pseudarthrobacter</taxon>
    </lineage>
</organism>
<dbReference type="SUPFAM" id="SSF53474">
    <property type="entry name" value="alpha/beta-Hydrolases"/>
    <property type="match status" value="1"/>
</dbReference>
<protein>
    <submittedName>
        <fullName evidence="3">Esterase/lipase</fullName>
    </submittedName>
</protein>
<dbReference type="AlphaFoldDB" id="F0MAJ0"/>
<dbReference type="PANTHER" id="PTHR48081:SF13">
    <property type="entry name" value="ALPHA_BETA HYDROLASE"/>
    <property type="match status" value="1"/>
</dbReference>
<accession>F0MAJ0</accession>
<dbReference type="KEGG" id="apn:Asphe3_17010"/>
<evidence type="ECO:0000259" key="2">
    <source>
        <dbReference type="Pfam" id="PF20434"/>
    </source>
</evidence>
<feature type="domain" description="BD-FAE-like" evidence="2">
    <location>
        <begin position="23"/>
        <end position="241"/>
    </location>
</feature>
<dbReference type="PANTHER" id="PTHR48081">
    <property type="entry name" value="AB HYDROLASE SUPERFAMILY PROTEIN C4A8.06C"/>
    <property type="match status" value="1"/>
</dbReference>
<evidence type="ECO:0000313" key="3">
    <source>
        <dbReference type="EMBL" id="ADX72858.1"/>
    </source>
</evidence>
<proteinExistence type="predicted"/>
<keyword evidence="1" id="KW-0378">Hydrolase</keyword>
<dbReference type="Proteomes" id="UP000008639">
    <property type="component" value="Chromosome"/>
</dbReference>
<dbReference type="InterPro" id="IPR029058">
    <property type="entry name" value="AB_hydrolase_fold"/>
</dbReference>
<reference evidence="3 4" key="1">
    <citation type="journal article" date="2011" name="Stand. Genomic Sci.">
        <title>Complete genome sequence of Arthrobacter phenanthrenivorans type strain (Sphe3).</title>
        <authorList>
            <person name="Kallimanis A."/>
            <person name="Labutti K.M."/>
            <person name="Lapidus A."/>
            <person name="Clum A."/>
            <person name="Lykidis A."/>
            <person name="Mavromatis K."/>
            <person name="Pagani I."/>
            <person name="Liolios K."/>
            <person name="Ivanova N."/>
            <person name="Goodwin L."/>
            <person name="Pitluck S."/>
            <person name="Chen A."/>
            <person name="Palaniappan K."/>
            <person name="Markowitz V."/>
            <person name="Bristow J."/>
            <person name="Velentzas A.D."/>
            <person name="Perisynakis A."/>
            <person name="Ouzounis C.C."/>
            <person name="Kyrpides N.C."/>
            <person name="Koukkou A.I."/>
            <person name="Drainas C."/>
        </authorList>
    </citation>
    <scope>NUCLEOTIDE SEQUENCE [LARGE SCALE GENOMIC DNA]</scope>
    <source>
        <strain evidence="4">DSM 18606 / JCM 16027 / LMG 23796 / Sphe3</strain>
    </source>
</reference>
<dbReference type="Gene3D" id="3.40.50.1820">
    <property type="entry name" value="alpha/beta hydrolase"/>
    <property type="match status" value="1"/>
</dbReference>
<dbReference type="RefSeq" id="WP_013600790.1">
    <property type="nucleotide sequence ID" value="NC_015145.1"/>
</dbReference>
<gene>
    <name evidence="3" type="ordered locus">Asphe3_17010</name>
</gene>
<dbReference type="Pfam" id="PF20434">
    <property type="entry name" value="BD-FAE"/>
    <property type="match status" value="1"/>
</dbReference>
<dbReference type="STRING" id="930171.Asphe3_17010"/>
<dbReference type="HOGENOM" id="CLU_012494_4_0_11"/>
<evidence type="ECO:0000256" key="1">
    <source>
        <dbReference type="ARBA" id="ARBA00022801"/>
    </source>
</evidence>
<dbReference type="OrthoDB" id="9803828at2"/>
<sequence>MTAGRVIKGIEFARPGGSFPLLLDLYIPAAPQSGALPAVVHFHGGGWRVGGRSSLGPQMDSLGVSPIERLVDAGFVVASAEYRLSSVAHFPAQLLDAKAAIRWLRGHAAEYAVDPDRIYAWGDSAGGHLASLVGLTAGSAAYAGDRADVSDAVAAVAAWYPPTDLLTMGAQRLPNAVASADDPGSREALLLGAQPAQAPDKAAAASPITYAGNPAPPFFLAHGTADRFVPPAQSITLAAALEAAGTAVELLLIEGADHMWQLPGQDPTAAAKAAAATIDFFRRQGHKP</sequence>
<dbReference type="EMBL" id="CP002379">
    <property type="protein sequence ID" value="ADX72858.1"/>
    <property type="molecule type" value="Genomic_DNA"/>
</dbReference>
<evidence type="ECO:0000313" key="4">
    <source>
        <dbReference type="Proteomes" id="UP000008639"/>
    </source>
</evidence>